<dbReference type="Proteomes" id="UP000528457">
    <property type="component" value="Unassembled WGS sequence"/>
</dbReference>
<evidence type="ECO:0000259" key="3">
    <source>
        <dbReference type="PROSITE" id="PS50983"/>
    </source>
</evidence>
<dbReference type="SUPFAM" id="SSF53807">
    <property type="entry name" value="Helical backbone' metal receptor"/>
    <property type="match status" value="1"/>
</dbReference>
<evidence type="ECO:0000256" key="1">
    <source>
        <dbReference type="ARBA" id="ARBA00022729"/>
    </source>
</evidence>
<dbReference type="PROSITE" id="PS51257">
    <property type="entry name" value="PROKAR_LIPOPROTEIN"/>
    <property type="match status" value="1"/>
</dbReference>
<evidence type="ECO:0000256" key="2">
    <source>
        <dbReference type="SAM" id="SignalP"/>
    </source>
</evidence>
<evidence type="ECO:0000313" key="4">
    <source>
        <dbReference type="EMBL" id="MBB6519776.1"/>
    </source>
</evidence>
<feature type="domain" description="Fe/B12 periplasmic-binding" evidence="3">
    <location>
        <begin position="43"/>
        <end position="295"/>
    </location>
</feature>
<dbReference type="Gene3D" id="3.40.50.1980">
    <property type="entry name" value="Nitrogenase molybdenum iron protein domain"/>
    <property type="match status" value="2"/>
</dbReference>
<evidence type="ECO:0000313" key="5">
    <source>
        <dbReference type="Proteomes" id="UP000528457"/>
    </source>
</evidence>
<keyword evidence="1 2" id="KW-0732">Signal</keyword>
<dbReference type="EMBL" id="JACHHT010000001">
    <property type="protein sequence ID" value="MBB6519776.1"/>
    <property type="molecule type" value="Genomic_DNA"/>
</dbReference>
<dbReference type="PROSITE" id="PS50983">
    <property type="entry name" value="FE_B12_PBP"/>
    <property type="match status" value="1"/>
</dbReference>
<dbReference type="CDD" id="cd01144">
    <property type="entry name" value="BtuF"/>
    <property type="match status" value="1"/>
</dbReference>
<dbReference type="AlphaFoldDB" id="A0A7X0JQY8"/>
<dbReference type="InParanoid" id="A0A7X0JQY8"/>
<dbReference type="GO" id="GO:0071281">
    <property type="term" value="P:cellular response to iron ion"/>
    <property type="evidence" value="ECO:0007669"/>
    <property type="project" value="TreeGrafter"/>
</dbReference>
<feature type="signal peptide" evidence="2">
    <location>
        <begin position="1"/>
        <end position="22"/>
    </location>
</feature>
<dbReference type="InterPro" id="IPR054828">
    <property type="entry name" value="Vit_B12_bind_prot"/>
</dbReference>
<dbReference type="InterPro" id="IPR002491">
    <property type="entry name" value="ABC_transptr_periplasmic_BD"/>
</dbReference>
<feature type="chain" id="PRO_5031366607" evidence="2">
    <location>
        <begin position="23"/>
        <end position="297"/>
    </location>
</feature>
<dbReference type="Pfam" id="PF01497">
    <property type="entry name" value="Peripla_BP_2"/>
    <property type="match status" value="1"/>
</dbReference>
<dbReference type="FunCoup" id="A0A7X0JQY8">
    <property type="interactions" value="184"/>
</dbReference>
<sequence length="297" mass="32790">MKKTVPVVLLWVLLACAFTANAGNNVDTAHQANVELAEKPAKRIVALAPHLVEIAYAVGVGDKLVAAVSYSDFPEAAKNIPRVGNFATINVEAIARLQPDLILAWGSGNPAKSLRKLEDLGFRVYRSEPKSLSDIAKLMNDVARISGHREGLSAAKQYQQKLNKLRQRYQSQSPVTVFYQVWNQPLQTLSDQSIVSDVIKLCGGKNVFGDAPAVAPKVSVETVLRRDPEVIVASGTDASRPKWLDDWKAWPNLQAVKKDQLYFVPPDLIQRHTPRLLQGAEILCKQLAQVRSKQQEI</sequence>
<organism evidence="4 5">
    <name type="scientific">Pseudoteredinibacter isoporae</name>
    <dbReference type="NCBI Taxonomy" id="570281"/>
    <lineage>
        <taxon>Bacteria</taxon>
        <taxon>Pseudomonadati</taxon>
        <taxon>Pseudomonadota</taxon>
        <taxon>Gammaproteobacteria</taxon>
        <taxon>Cellvibrionales</taxon>
        <taxon>Cellvibrionaceae</taxon>
        <taxon>Pseudoteredinibacter</taxon>
    </lineage>
</organism>
<dbReference type="PANTHER" id="PTHR30535:SF34">
    <property type="entry name" value="MOLYBDATE-BINDING PROTEIN MOLA"/>
    <property type="match status" value="1"/>
</dbReference>
<dbReference type="InterPro" id="IPR050902">
    <property type="entry name" value="ABC_Transporter_SBP"/>
</dbReference>
<name>A0A7X0JQY8_9GAMM</name>
<proteinExistence type="predicted"/>
<gene>
    <name evidence="4" type="ORF">HNR48_000054</name>
</gene>
<dbReference type="RefSeq" id="WP_166853156.1">
    <property type="nucleotide sequence ID" value="NZ_JAAONY010000001.1"/>
</dbReference>
<dbReference type="NCBIfam" id="NF038402">
    <property type="entry name" value="TroA_like"/>
    <property type="match status" value="1"/>
</dbReference>
<reference evidence="4 5" key="1">
    <citation type="submission" date="2020-08" db="EMBL/GenBank/DDBJ databases">
        <title>Genomic Encyclopedia of Type Strains, Phase IV (KMG-IV): sequencing the most valuable type-strain genomes for metagenomic binning, comparative biology and taxonomic classification.</title>
        <authorList>
            <person name="Goeker M."/>
        </authorList>
    </citation>
    <scope>NUCLEOTIDE SEQUENCE [LARGE SCALE GENOMIC DNA]</scope>
    <source>
        <strain evidence="4 5">DSM 22368</strain>
    </source>
</reference>
<protein>
    <submittedName>
        <fullName evidence="4">Iron complex transport system substrate-binding protein</fullName>
    </submittedName>
</protein>
<dbReference type="PANTHER" id="PTHR30535">
    <property type="entry name" value="VITAMIN B12-BINDING PROTEIN"/>
    <property type="match status" value="1"/>
</dbReference>
<accession>A0A7X0JQY8</accession>
<keyword evidence="5" id="KW-1185">Reference proteome</keyword>
<comment type="caution">
    <text evidence="4">The sequence shown here is derived from an EMBL/GenBank/DDBJ whole genome shotgun (WGS) entry which is preliminary data.</text>
</comment>